<dbReference type="InterPro" id="IPR007527">
    <property type="entry name" value="Znf_SWIM"/>
</dbReference>
<reference evidence="3 4" key="1">
    <citation type="journal article" date="2016" name="Proc. Natl. Acad. Sci. U.S.A.">
        <title>Lipid metabolic changes in an early divergent fungus govern the establishment of a mutualistic symbiosis with endobacteria.</title>
        <authorList>
            <person name="Lastovetsky O.A."/>
            <person name="Gaspar M.L."/>
            <person name="Mondo S.J."/>
            <person name="LaButti K.M."/>
            <person name="Sandor L."/>
            <person name="Grigoriev I.V."/>
            <person name="Henry S.A."/>
            <person name="Pawlowska T.E."/>
        </authorList>
    </citation>
    <scope>NUCLEOTIDE SEQUENCE [LARGE SCALE GENOMIC DNA]</scope>
    <source>
        <strain evidence="3 4">ATCC 52813</strain>
    </source>
</reference>
<keyword evidence="4" id="KW-1185">Reference proteome</keyword>
<dbReference type="GeneID" id="35445140"/>
<evidence type="ECO:0000313" key="4">
    <source>
        <dbReference type="Proteomes" id="UP000242254"/>
    </source>
</evidence>
<protein>
    <recommendedName>
        <fullName evidence="2">SWIM-type domain-containing protein</fullName>
    </recommendedName>
</protein>
<dbReference type="Proteomes" id="UP000242254">
    <property type="component" value="Unassembled WGS sequence"/>
</dbReference>
<feature type="domain" description="SWIM-type" evidence="2">
    <location>
        <begin position="24"/>
        <end position="56"/>
    </location>
</feature>
<organism evidence="3 4">
    <name type="scientific">Rhizopus microsporus ATCC 52813</name>
    <dbReference type="NCBI Taxonomy" id="1340429"/>
    <lineage>
        <taxon>Eukaryota</taxon>
        <taxon>Fungi</taxon>
        <taxon>Fungi incertae sedis</taxon>
        <taxon>Mucoromycota</taxon>
        <taxon>Mucoromycotina</taxon>
        <taxon>Mucoromycetes</taxon>
        <taxon>Mucorales</taxon>
        <taxon>Mucorineae</taxon>
        <taxon>Rhizopodaceae</taxon>
        <taxon>Rhizopus</taxon>
    </lineage>
</organism>
<dbReference type="AlphaFoldDB" id="A0A2G4SIW3"/>
<keyword evidence="1" id="KW-0862">Zinc</keyword>
<keyword evidence="1" id="KW-0863">Zinc-finger</keyword>
<dbReference type="EMBL" id="KZ303865">
    <property type="protein sequence ID" value="PHZ08346.1"/>
    <property type="molecule type" value="Genomic_DNA"/>
</dbReference>
<dbReference type="PROSITE" id="PS50966">
    <property type="entry name" value="ZF_SWIM"/>
    <property type="match status" value="1"/>
</dbReference>
<keyword evidence="1" id="KW-0479">Metal-binding</keyword>
<name>A0A2G4SIW3_RHIZD</name>
<evidence type="ECO:0000313" key="3">
    <source>
        <dbReference type="EMBL" id="PHZ08346.1"/>
    </source>
</evidence>
<sequence>MAQRSEDDDDTYDCKSFTDNYIWYEIELKYGHLFHCNCPDNSKLCKHIFLINRVADAPYTLRSDIVVDADTTGLAMKNLRTNFDHAVKNFLDNPALANTHMDQNPFSKITTDDDAHIQDDYRICPLSISKIIRKDPLAETKCIIKQKLDDSMIKVSN</sequence>
<accession>A0A2G4SIW3</accession>
<gene>
    <name evidence="3" type="ORF">RHIMIDRAFT_295138</name>
</gene>
<evidence type="ECO:0000259" key="2">
    <source>
        <dbReference type="PROSITE" id="PS50966"/>
    </source>
</evidence>
<evidence type="ECO:0000256" key="1">
    <source>
        <dbReference type="PROSITE-ProRule" id="PRU00325"/>
    </source>
</evidence>
<dbReference type="GO" id="GO:0008270">
    <property type="term" value="F:zinc ion binding"/>
    <property type="evidence" value="ECO:0007669"/>
    <property type="project" value="UniProtKB-KW"/>
</dbReference>
<proteinExistence type="predicted"/>
<dbReference type="RefSeq" id="XP_023462054.1">
    <property type="nucleotide sequence ID" value="XM_023614151.1"/>
</dbReference>